<gene>
    <name evidence="3" type="ORF">Mrose_02252</name>
</gene>
<evidence type="ECO:0000256" key="1">
    <source>
        <dbReference type="SAM" id="Phobius"/>
    </source>
</evidence>
<dbReference type="RefSeq" id="WP_119278324.1">
    <property type="nucleotide sequence ID" value="NZ_QWLA01000043.1"/>
</dbReference>
<organism evidence="3 4">
    <name type="scientific">Calidithermus roseus</name>
    <dbReference type="NCBI Taxonomy" id="1644118"/>
    <lineage>
        <taxon>Bacteria</taxon>
        <taxon>Thermotogati</taxon>
        <taxon>Deinococcota</taxon>
        <taxon>Deinococci</taxon>
        <taxon>Thermales</taxon>
        <taxon>Thermaceae</taxon>
        <taxon>Calidithermus</taxon>
    </lineage>
</organism>
<reference evidence="3 4" key="1">
    <citation type="submission" date="2018-08" db="EMBL/GenBank/DDBJ databases">
        <title>Meiothermus roseus NBRC 110900 genome sequencing project.</title>
        <authorList>
            <person name="Da Costa M.S."/>
            <person name="Albuquerque L."/>
            <person name="Raposo P."/>
            <person name="Froufe H.J.C."/>
            <person name="Barroso C.S."/>
            <person name="Egas C."/>
        </authorList>
    </citation>
    <scope>NUCLEOTIDE SEQUENCE [LARGE SCALE GENOMIC DNA]</scope>
    <source>
        <strain evidence="3 4">NBRC 110900</strain>
    </source>
</reference>
<feature type="transmembrane region" description="Helical" evidence="1">
    <location>
        <begin position="41"/>
        <end position="63"/>
    </location>
</feature>
<feature type="transmembrane region" description="Helical" evidence="1">
    <location>
        <begin position="123"/>
        <end position="143"/>
    </location>
</feature>
<dbReference type="InterPro" id="IPR009936">
    <property type="entry name" value="DUF1468"/>
</dbReference>
<comment type="caution">
    <text evidence="3">The sequence shown here is derived from an EMBL/GenBank/DDBJ whole genome shotgun (WGS) entry which is preliminary data.</text>
</comment>
<evidence type="ECO:0000259" key="2">
    <source>
        <dbReference type="Pfam" id="PF07331"/>
    </source>
</evidence>
<protein>
    <submittedName>
        <fullName evidence="3">Tripartite tricarboxylate transporter TctB family protein</fullName>
    </submittedName>
</protein>
<feature type="transmembrane region" description="Helical" evidence="1">
    <location>
        <begin position="6"/>
        <end position="29"/>
    </location>
</feature>
<keyword evidence="1" id="KW-0812">Transmembrane</keyword>
<feature type="transmembrane region" description="Helical" evidence="1">
    <location>
        <begin position="83"/>
        <end position="116"/>
    </location>
</feature>
<accession>A0A399EPH9</accession>
<dbReference type="OrthoDB" id="34636at2"/>
<sequence>MATERFWELVGALLAFGLGLAALILSRGLPQMEGGYPGPALFPGILGVLLVCCGLGVFLGALLQAGHSRGVAVEGRKGLVNTLGVLLSLGLAPVMLARLGLIPTAVAYALFACLLLRARWQEVLAVGVAMGLFVYVVFMRFLGVQG</sequence>
<evidence type="ECO:0000313" key="3">
    <source>
        <dbReference type="EMBL" id="RIH85380.1"/>
    </source>
</evidence>
<keyword evidence="4" id="KW-1185">Reference proteome</keyword>
<proteinExistence type="predicted"/>
<dbReference type="Proteomes" id="UP000265341">
    <property type="component" value="Unassembled WGS sequence"/>
</dbReference>
<keyword evidence="1" id="KW-1133">Transmembrane helix</keyword>
<keyword evidence="1" id="KW-0472">Membrane</keyword>
<dbReference type="EMBL" id="QWLA01000043">
    <property type="protein sequence ID" value="RIH85380.1"/>
    <property type="molecule type" value="Genomic_DNA"/>
</dbReference>
<feature type="domain" description="DUF1468" evidence="2">
    <location>
        <begin position="12"/>
        <end position="145"/>
    </location>
</feature>
<name>A0A399EPH9_9DEIN</name>
<dbReference type="Pfam" id="PF07331">
    <property type="entry name" value="TctB"/>
    <property type="match status" value="1"/>
</dbReference>
<evidence type="ECO:0000313" key="4">
    <source>
        <dbReference type="Proteomes" id="UP000265341"/>
    </source>
</evidence>
<dbReference type="AlphaFoldDB" id="A0A399EPH9"/>